<evidence type="ECO:0000259" key="1">
    <source>
        <dbReference type="Pfam" id="PF03413"/>
    </source>
</evidence>
<evidence type="ECO:0000313" key="3">
    <source>
        <dbReference type="Proteomes" id="UP000005289"/>
    </source>
</evidence>
<proteinExistence type="predicted"/>
<accession>W0DK94</accession>
<dbReference type="OrthoDB" id="5787161at2"/>
<dbReference type="KEGG" id="tti:THITH_02370"/>
<gene>
    <name evidence="2" type="ORF">THITH_02370</name>
</gene>
<name>W0DK94_9GAMM</name>
<dbReference type="Proteomes" id="UP000005289">
    <property type="component" value="Chromosome"/>
</dbReference>
<dbReference type="STRING" id="713585.THITH_02370"/>
<evidence type="ECO:0000313" key="2">
    <source>
        <dbReference type="EMBL" id="AHE97305.1"/>
    </source>
</evidence>
<sequence>MQLDPIEATGRVGLVVPTVLLTLLLLAWLPATVLARDEPPAASLEEAVAQVERAHGGRILSARSERSNDRVVYRIRLLTQDQQVRTFEIPGAEGAQP</sequence>
<dbReference type="AlphaFoldDB" id="W0DK94"/>
<dbReference type="Pfam" id="PF03413">
    <property type="entry name" value="PepSY"/>
    <property type="match status" value="1"/>
</dbReference>
<reference evidence="2 3" key="1">
    <citation type="submission" date="2013-12" db="EMBL/GenBank/DDBJ databases">
        <authorList>
            <consortium name="DOE Joint Genome Institute"/>
            <person name="Muyzer G."/>
            <person name="Huntemann M."/>
            <person name="Han J."/>
            <person name="Chen A."/>
            <person name="Kyrpides N."/>
            <person name="Mavromatis K."/>
            <person name="Markowitz V."/>
            <person name="Palaniappan K."/>
            <person name="Ivanova N."/>
            <person name="Schaumberg A."/>
            <person name="Pati A."/>
            <person name="Liolios K."/>
            <person name="Nordberg H.P."/>
            <person name="Cantor M.N."/>
            <person name="Hua S.X."/>
            <person name="Woyke T."/>
        </authorList>
    </citation>
    <scope>NUCLEOTIDE SEQUENCE [LARGE SCALE GENOMIC DNA]</scope>
    <source>
        <strain evidence="2 3">ARh 1</strain>
    </source>
</reference>
<dbReference type="RefSeq" id="WP_006746122.1">
    <property type="nucleotide sequence ID" value="NZ_CP007029.1"/>
</dbReference>
<organism evidence="2 3">
    <name type="scientific">Thioalkalivibrio paradoxus ARh 1</name>
    <dbReference type="NCBI Taxonomy" id="713585"/>
    <lineage>
        <taxon>Bacteria</taxon>
        <taxon>Pseudomonadati</taxon>
        <taxon>Pseudomonadota</taxon>
        <taxon>Gammaproteobacteria</taxon>
        <taxon>Chromatiales</taxon>
        <taxon>Ectothiorhodospiraceae</taxon>
        <taxon>Thioalkalivibrio</taxon>
    </lineage>
</organism>
<keyword evidence="3" id="KW-1185">Reference proteome</keyword>
<protein>
    <submittedName>
        <fullName evidence="2">Ribosome biogenesis GTPase</fullName>
    </submittedName>
</protein>
<dbReference type="InterPro" id="IPR025711">
    <property type="entry name" value="PepSY"/>
</dbReference>
<dbReference type="HOGENOM" id="CLU_2371850_0_0_6"/>
<dbReference type="EMBL" id="CP007029">
    <property type="protein sequence ID" value="AHE97305.1"/>
    <property type="molecule type" value="Genomic_DNA"/>
</dbReference>
<feature type="domain" description="PepSY" evidence="1">
    <location>
        <begin position="43"/>
        <end position="88"/>
    </location>
</feature>